<dbReference type="InterPro" id="IPR045679">
    <property type="entry name" value="DUF6199"/>
</dbReference>
<name>A0A9D1MCS1_9FIRM</name>
<proteinExistence type="predicted"/>
<comment type="caution">
    <text evidence="3">The sequence shown here is derived from an EMBL/GenBank/DDBJ whole genome shotgun (WGS) entry which is preliminary data.</text>
</comment>
<feature type="transmembrane region" description="Helical" evidence="1">
    <location>
        <begin position="151"/>
        <end position="172"/>
    </location>
</feature>
<protein>
    <recommendedName>
        <fullName evidence="2">DUF6199 domain-containing protein</fullName>
    </recommendedName>
</protein>
<dbReference type="AlphaFoldDB" id="A0A9D1MCS1"/>
<reference evidence="3" key="2">
    <citation type="journal article" date="2021" name="PeerJ">
        <title>Extensive microbial diversity within the chicken gut microbiome revealed by metagenomics and culture.</title>
        <authorList>
            <person name="Gilroy R."/>
            <person name="Ravi A."/>
            <person name="Getino M."/>
            <person name="Pursley I."/>
            <person name="Horton D.L."/>
            <person name="Alikhan N.F."/>
            <person name="Baker D."/>
            <person name="Gharbi K."/>
            <person name="Hall N."/>
            <person name="Watson M."/>
            <person name="Adriaenssens E.M."/>
            <person name="Foster-Nyarko E."/>
            <person name="Jarju S."/>
            <person name="Secka A."/>
            <person name="Antonio M."/>
            <person name="Oren A."/>
            <person name="Chaudhuri R.R."/>
            <person name="La Ragione R."/>
            <person name="Hildebrand F."/>
            <person name="Pallen M.J."/>
        </authorList>
    </citation>
    <scope>NUCLEOTIDE SEQUENCE</scope>
    <source>
        <strain evidence="3">USAMLcec3-3695</strain>
    </source>
</reference>
<feature type="domain" description="DUF6199" evidence="2">
    <location>
        <begin position="158"/>
        <end position="213"/>
    </location>
</feature>
<organism evidence="3 4">
    <name type="scientific">Candidatus Ornithomonoglobus merdipullorum</name>
    <dbReference type="NCBI Taxonomy" id="2840895"/>
    <lineage>
        <taxon>Bacteria</taxon>
        <taxon>Bacillati</taxon>
        <taxon>Bacillota</taxon>
        <taxon>Clostridia</taxon>
        <taxon>Candidatus Ornithomonoglobus</taxon>
    </lineage>
</organism>
<evidence type="ECO:0000256" key="1">
    <source>
        <dbReference type="SAM" id="Phobius"/>
    </source>
</evidence>
<evidence type="ECO:0000259" key="2">
    <source>
        <dbReference type="Pfam" id="PF19701"/>
    </source>
</evidence>
<accession>A0A9D1MCS1</accession>
<keyword evidence="1" id="KW-1133">Transmembrane helix</keyword>
<sequence>MDRYKKIAVPIMLAALAAALIFGGWRHFRQGIYIADRFFYRIDENLYRSNEDNRISRSEADGVIRFDCVFEGENSSALLERSGDNITLTYDDGTAVSGVWKNDRLLDGEGIPAAYSEGISVTFNDERMSIGKGALSDALCRIEFGDTEVRGYWGLPVIGVLIYALGVFGFLFPDKTHFFLRGWAYRVPELSEEGAAAQRIGGIVLMILGVLAITMPFL</sequence>
<dbReference type="Pfam" id="PF19701">
    <property type="entry name" value="DUF6199"/>
    <property type="match status" value="1"/>
</dbReference>
<reference evidence="3" key="1">
    <citation type="submission" date="2020-10" db="EMBL/GenBank/DDBJ databases">
        <authorList>
            <person name="Gilroy R."/>
        </authorList>
    </citation>
    <scope>NUCLEOTIDE SEQUENCE</scope>
    <source>
        <strain evidence="3">USAMLcec3-3695</strain>
    </source>
</reference>
<evidence type="ECO:0000313" key="3">
    <source>
        <dbReference type="EMBL" id="HIU57723.1"/>
    </source>
</evidence>
<keyword evidence="1" id="KW-0472">Membrane</keyword>
<dbReference type="EMBL" id="DVNB01000083">
    <property type="protein sequence ID" value="HIU57723.1"/>
    <property type="molecule type" value="Genomic_DNA"/>
</dbReference>
<feature type="transmembrane region" description="Helical" evidence="1">
    <location>
        <begin position="196"/>
        <end position="217"/>
    </location>
</feature>
<dbReference type="Proteomes" id="UP000824109">
    <property type="component" value="Unassembled WGS sequence"/>
</dbReference>
<evidence type="ECO:0000313" key="4">
    <source>
        <dbReference type="Proteomes" id="UP000824109"/>
    </source>
</evidence>
<feature type="transmembrane region" description="Helical" evidence="1">
    <location>
        <begin position="6"/>
        <end position="25"/>
    </location>
</feature>
<keyword evidence="1" id="KW-0812">Transmembrane</keyword>
<gene>
    <name evidence="3" type="ORF">IAA61_07950</name>
</gene>